<name>A0ABZ3HAZ3_9BACT</name>
<dbReference type="EMBL" id="CP147920">
    <property type="protein sequence ID" value="XAU15238.1"/>
    <property type="molecule type" value="Genomic_DNA"/>
</dbReference>
<keyword evidence="2" id="KW-1185">Reference proteome</keyword>
<reference evidence="1 2" key="1">
    <citation type="submission" date="2024-03" db="EMBL/GenBank/DDBJ databases">
        <title>Sulfurimonas sp. HSL3-1.</title>
        <authorList>
            <person name="Wang S."/>
        </authorList>
    </citation>
    <scope>NUCLEOTIDE SEQUENCE [LARGE SCALE GENOMIC DNA]</scope>
    <source>
        <strain evidence="1 2">HSL3-1</strain>
    </source>
</reference>
<evidence type="ECO:0000313" key="1">
    <source>
        <dbReference type="EMBL" id="XAU15238.1"/>
    </source>
</evidence>
<evidence type="ECO:0000313" key="2">
    <source>
        <dbReference type="Proteomes" id="UP001447842"/>
    </source>
</evidence>
<dbReference type="Proteomes" id="UP001447842">
    <property type="component" value="Chromosome"/>
</dbReference>
<organism evidence="1 2">
    <name type="scientific">Sulfurimonas diazotrophicus</name>
    <dbReference type="NCBI Taxonomy" id="3131939"/>
    <lineage>
        <taxon>Bacteria</taxon>
        <taxon>Pseudomonadati</taxon>
        <taxon>Campylobacterota</taxon>
        <taxon>Epsilonproteobacteria</taxon>
        <taxon>Campylobacterales</taxon>
        <taxon>Sulfurimonadaceae</taxon>
        <taxon>Sulfurimonas</taxon>
    </lineage>
</organism>
<proteinExistence type="predicted"/>
<dbReference type="RefSeq" id="WP_345972798.1">
    <property type="nucleotide sequence ID" value="NZ_CP147920.1"/>
</dbReference>
<protein>
    <submittedName>
        <fullName evidence="1">Uncharacterized protein</fullName>
    </submittedName>
</protein>
<sequence length="103" mass="11992">MLTFEEFRKSNKDCSNVSSIQDVNDQYDYKDTHGGGRGDSTKVSCGQDKTSGYNELKDKFNKYFYQYLEKFVARAMCKCCKETSGKSWQEFYDCMKNEGYNKA</sequence>
<gene>
    <name evidence="1" type="ORF">WCY31_00720</name>
</gene>
<accession>A0ABZ3HAZ3</accession>